<evidence type="ECO:0000256" key="4">
    <source>
        <dbReference type="ARBA" id="ARBA00022519"/>
    </source>
</evidence>
<protein>
    <submittedName>
        <fullName evidence="10">General secretion pathway protein F</fullName>
    </submittedName>
</protein>
<dbReference type="GO" id="GO:0015628">
    <property type="term" value="P:protein secretion by the type II secretion system"/>
    <property type="evidence" value="ECO:0007669"/>
    <property type="project" value="InterPro"/>
</dbReference>
<dbReference type="FunFam" id="1.20.81.30:FF:000001">
    <property type="entry name" value="Type II secretion system protein F"/>
    <property type="match status" value="2"/>
</dbReference>
<feature type="transmembrane region" description="Helical" evidence="8">
    <location>
        <begin position="169"/>
        <end position="192"/>
    </location>
</feature>
<evidence type="ECO:0000313" key="11">
    <source>
        <dbReference type="Proteomes" id="UP000005695"/>
    </source>
</evidence>
<accession>Q1JVV3</accession>
<dbReference type="AlphaFoldDB" id="Q1JVV3"/>
<dbReference type="NCBIfam" id="TIGR02120">
    <property type="entry name" value="GspF"/>
    <property type="match status" value="1"/>
</dbReference>
<dbReference type="PANTHER" id="PTHR30012:SF0">
    <property type="entry name" value="TYPE II SECRETION SYSTEM PROTEIN F-RELATED"/>
    <property type="match status" value="1"/>
</dbReference>
<evidence type="ECO:0000313" key="10">
    <source>
        <dbReference type="EMBL" id="EAT14373.1"/>
    </source>
</evidence>
<dbReference type="InterPro" id="IPR003004">
    <property type="entry name" value="GspF/PilC"/>
</dbReference>
<gene>
    <name evidence="10" type="ORF">Dace_0241</name>
</gene>
<comment type="subcellular location">
    <subcellularLocation>
        <location evidence="1">Cell inner membrane</location>
        <topology evidence="1">Multi-pass membrane protein</topology>
    </subcellularLocation>
</comment>
<keyword evidence="6 8" id="KW-1133">Transmembrane helix</keyword>
<dbReference type="RefSeq" id="WP_006002888.1">
    <property type="nucleotide sequence ID" value="NZ_AAEW02000030.1"/>
</dbReference>
<dbReference type="Pfam" id="PF00482">
    <property type="entry name" value="T2SSF"/>
    <property type="match status" value="2"/>
</dbReference>
<dbReference type="GO" id="GO:0005886">
    <property type="term" value="C:plasma membrane"/>
    <property type="evidence" value="ECO:0007669"/>
    <property type="project" value="UniProtKB-SubCell"/>
</dbReference>
<name>Q1JVV3_DESA6</name>
<keyword evidence="7 8" id="KW-0472">Membrane</keyword>
<dbReference type="PANTHER" id="PTHR30012">
    <property type="entry name" value="GENERAL SECRETION PATHWAY PROTEIN"/>
    <property type="match status" value="1"/>
</dbReference>
<dbReference type="OrthoDB" id="9805682at2"/>
<dbReference type="Gene3D" id="1.20.81.30">
    <property type="entry name" value="Type II secretion system (T2SS), domain F"/>
    <property type="match status" value="2"/>
</dbReference>
<evidence type="ECO:0000256" key="7">
    <source>
        <dbReference type="ARBA" id="ARBA00023136"/>
    </source>
</evidence>
<comment type="caution">
    <text evidence="10">The sequence shown here is derived from an EMBL/GenBank/DDBJ whole genome shotgun (WGS) entry which is preliminary data.</text>
</comment>
<feature type="transmembrane region" description="Helical" evidence="8">
    <location>
        <begin position="222"/>
        <end position="241"/>
    </location>
</feature>
<evidence type="ECO:0000256" key="8">
    <source>
        <dbReference type="SAM" id="Phobius"/>
    </source>
</evidence>
<dbReference type="InterPro" id="IPR011850">
    <property type="entry name" value="T2SS_GspF"/>
</dbReference>
<feature type="transmembrane region" description="Helical" evidence="8">
    <location>
        <begin position="376"/>
        <end position="397"/>
    </location>
</feature>
<reference evidence="10" key="2">
    <citation type="submission" date="2006-05" db="EMBL/GenBank/DDBJ databases">
        <title>Sequencing of the draft genome and assembly of Desulfuromonas acetoxidans DSM 684.</title>
        <authorList>
            <consortium name="US DOE Joint Genome Institute (JGI-PGF)"/>
            <person name="Copeland A."/>
            <person name="Lucas S."/>
            <person name="Lapidus A."/>
            <person name="Barry K."/>
            <person name="Detter J.C."/>
            <person name="Glavina del Rio T."/>
            <person name="Hammon N."/>
            <person name="Israni S."/>
            <person name="Dalin E."/>
            <person name="Tice H."/>
            <person name="Bruce D."/>
            <person name="Pitluck S."/>
            <person name="Richardson P."/>
        </authorList>
    </citation>
    <scope>NUCLEOTIDE SEQUENCE [LARGE SCALE GENOMIC DNA]</scope>
    <source>
        <strain evidence="10">DSM 684</strain>
    </source>
</reference>
<evidence type="ECO:0000259" key="9">
    <source>
        <dbReference type="Pfam" id="PF00482"/>
    </source>
</evidence>
<proteinExistence type="inferred from homology"/>
<feature type="domain" description="Type II secretion system protein GspF" evidence="9">
    <location>
        <begin position="273"/>
        <end position="395"/>
    </location>
</feature>
<feature type="domain" description="Type II secretion system protein GspF" evidence="9">
    <location>
        <begin position="71"/>
        <end position="193"/>
    </location>
</feature>
<keyword evidence="4" id="KW-0997">Cell inner membrane</keyword>
<evidence type="ECO:0000256" key="6">
    <source>
        <dbReference type="ARBA" id="ARBA00022989"/>
    </source>
</evidence>
<evidence type="ECO:0000256" key="1">
    <source>
        <dbReference type="ARBA" id="ARBA00004429"/>
    </source>
</evidence>
<evidence type="ECO:0000256" key="3">
    <source>
        <dbReference type="ARBA" id="ARBA00022475"/>
    </source>
</evidence>
<evidence type="ECO:0000256" key="2">
    <source>
        <dbReference type="ARBA" id="ARBA00005745"/>
    </source>
</evidence>
<dbReference type="InterPro" id="IPR042094">
    <property type="entry name" value="T2SS_GspF_sf"/>
</dbReference>
<dbReference type="GO" id="GO:0015627">
    <property type="term" value="C:type II protein secretion system complex"/>
    <property type="evidence" value="ECO:0007669"/>
    <property type="project" value="InterPro"/>
</dbReference>
<keyword evidence="3" id="KW-1003">Cell membrane</keyword>
<organism evidence="10 11">
    <name type="scientific">Desulfuromonas acetoxidans (strain DSM 684 / 11070)</name>
    <dbReference type="NCBI Taxonomy" id="281689"/>
    <lineage>
        <taxon>Bacteria</taxon>
        <taxon>Pseudomonadati</taxon>
        <taxon>Thermodesulfobacteriota</taxon>
        <taxon>Desulfuromonadia</taxon>
        <taxon>Desulfuromonadales</taxon>
        <taxon>Desulfuromonadaceae</taxon>
        <taxon>Desulfuromonas</taxon>
    </lineage>
</organism>
<keyword evidence="5 8" id="KW-0812">Transmembrane</keyword>
<comment type="similarity">
    <text evidence="2">Belongs to the GSP F family.</text>
</comment>
<dbReference type="InterPro" id="IPR018076">
    <property type="entry name" value="T2SS_GspF_dom"/>
</dbReference>
<keyword evidence="11" id="KW-1185">Reference proteome</keyword>
<dbReference type="Proteomes" id="UP000005695">
    <property type="component" value="Unassembled WGS sequence"/>
</dbReference>
<reference evidence="10" key="1">
    <citation type="submission" date="2006-05" db="EMBL/GenBank/DDBJ databases">
        <title>Annotation of the draft genome assembly of Desulfuromonas acetoxidans DSM 684.</title>
        <authorList>
            <consortium name="US DOE Joint Genome Institute (JGI-ORNL)"/>
            <person name="Larimer F."/>
            <person name="Land M."/>
            <person name="Hauser L."/>
        </authorList>
    </citation>
    <scope>NUCLEOTIDE SEQUENCE [LARGE SCALE GENOMIC DNA]</scope>
    <source>
        <strain evidence="10">DSM 684</strain>
    </source>
</reference>
<sequence length="404" mass="44081">MALFDYSGFNQQGKTAKGSLEAGSKRAALEQLRDQGIYVSTLEEQPKTAARRRWSLPRRSRLPVNDLATTTRLLATLLQAGVPLDEALQSVVEQVENPAQARLYTQVREEVRQGSSLFQALAEQGRSFPDLYQRMVEVGENSGTLDQVLLRLADFLEEQARLRSRTVSALAYPVLMAIVGVGVLLFLLSFVVPKITRMLTDLGQALPLPTRLLITTSDLISAYGWLVALLIGGGIVALLRYRRTEAGRFKLDGWTLKLPLIGRIQREIATARFSRTLGTLLHSGVPLLKALEISCGLLSNKVLRTAVETTSLEVREGASLAEPLKRSGVFPPLLAQMTAVGERSGTLEEMLIKVADSQDRQVEITLAGLLSLLEPLMILAMGGIIGFIVLAVLLPIFQASQGLG</sequence>
<dbReference type="PRINTS" id="PR00812">
    <property type="entry name" value="BCTERIALGSPF"/>
</dbReference>
<evidence type="ECO:0000256" key="5">
    <source>
        <dbReference type="ARBA" id="ARBA00022692"/>
    </source>
</evidence>
<dbReference type="EMBL" id="AAEW02000030">
    <property type="protein sequence ID" value="EAT14373.1"/>
    <property type="molecule type" value="Genomic_DNA"/>
</dbReference>